<dbReference type="PANTHER" id="PTHR30619:SF1">
    <property type="entry name" value="RECOMBINATION PROTEIN 2"/>
    <property type="match status" value="1"/>
</dbReference>
<protein>
    <recommendedName>
        <fullName evidence="3">Metallo-beta-lactamase domain-containing protein</fullName>
    </recommendedName>
</protein>
<dbReference type="PANTHER" id="PTHR30619">
    <property type="entry name" value="DNA INTERNALIZATION/COMPETENCE PROTEIN COMEC/REC2"/>
    <property type="match status" value="1"/>
</dbReference>
<organism evidence="1 2">
    <name type="scientific">Endocarpon pusillum</name>
    <dbReference type="NCBI Taxonomy" id="364733"/>
    <lineage>
        <taxon>Eukaryota</taxon>
        <taxon>Fungi</taxon>
        <taxon>Dikarya</taxon>
        <taxon>Ascomycota</taxon>
        <taxon>Pezizomycotina</taxon>
        <taxon>Eurotiomycetes</taxon>
        <taxon>Chaetothyriomycetidae</taxon>
        <taxon>Verrucariales</taxon>
        <taxon>Verrucariaceae</taxon>
        <taxon>Endocarpon</taxon>
    </lineage>
</organism>
<dbReference type="OrthoDB" id="4540871at2759"/>
<sequence length="627" mass="71255">MLLNKLNATAPRQAREDQQSLQYLAMSTYITIKNVPQERWLAQVTMIDAAVGDCNIIDLIVHGDNQKWSSSPHRRVVIDTGISYFSQAKSPITAAILDALLRRSLPVYQDAVGNIPQPAVPVPLNIHEVQITHADIDHIGNAGELMEELVTRNMLGTQLKPTTLRYSYVPPASPTLTFSLAGAILDPSDKQFFIMSWKVGGLYQWETEIKGLGLSVFWVPSFFGWWGIPYEEVKDDNTEERFILFKVPTTGLTNDAQKPAKFAVELDLFVREPLTEEDTTEFLAGYYGFQFDVDLILAWLRNLLAPTQHARPQGGIPLQTVEPDFKTTHAALAKLNPFRFNYPGVIEWTPPRDEQVVMRFRQPGAHEPDTETTDLVQMIVSPTVPTSKALGRYEVTNFLREKMKLDDDVDEDVFDDDRRGLYADESIANRASVVTWFRREELGFDMLFTGDAYDQESDIRDALARIKYLTPANMTFSVLKVPHHGSNTTTHSRFYQQVRAYVYLICGRYLTHGNPRFSSLRAIIEGFRGKPRPGGQPFRLYFSDPDIQKDAPGSKGLYKHSPVKKILQLDLLKPNKLGGLDYEMYRLRPPPRTNPVRKSYGSILFWSDVQGNVMDTPHPDEWDLCHL</sequence>
<dbReference type="Gene3D" id="3.60.15.10">
    <property type="entry name" value="Ribonuclease Z/Hydroxyacylglutathione hydrolase-like"/>
    <property type="match status" value="1"/>
</dbReference>
<dbReference type="Proteomes" id="UP000606974">
    <property type="component" value="Unassembled WGS sequence"/>
</dbReference>
<reference evidence="1" key="1">
    <citation type="submission" date="2020-02" db="EMBL/GenBank/DDBJ databases">
        <authorList>
            <person name="Palmer J.M."/>
        </authorList>
    </citation>
    <scope>NUCLEOTIDE SEQUENCE</scope>
    <source>
        <strain evidence="1">EPUS1.4</strain>
        <tissue evidence="1">Thallus</tissue>
    </source>
</reference>
<dbReference type="EMBL" id="JAACFV010000107">
    <property type="protein sequence ID" value="KAF7505517.1"/>
    <property type="molecule type" value="Genomic_DNA"/>
</dbReference>
<dbReference type="InterPro" id="IPR036866">
    <property type="entry name" value="RibonucZ/Hydroxyglut_hydro"/>
</dbReference>
<evidence type="ECO:0000313" key="2">
    <source>
        <dbReference type="Proteomes" id="UP000606974"/>
    </source>
</evidence>
<keyword evidence="2" id="KW-1185">Reference proteome</keyword>
<accession>A0A8H7AD30</accession>
<name>A0A8H7AD30_9EURO</name>
<gene>
    <name evidence="1" type="ORF">GJ744_000679</name>
</gene>
<dbReference type="AlphaFoldDB" id="A0A8H7AD30"/>
<dbReference type="InterPro" id="IPR052159">
    <property type="entry name" value="Competence_DNA_uptake"/>
</dbReference>
<evidence type="ECO:0008006" key="3">
    <source>
        <dbReference type="Google" id="ProtNLM"/>
    </source>
</evidence>
<proteinExistence type="predicted"/>
<evidence type="ECO:0000313" key="1">
    <source>
        <dbReference type="EMBL" id="KAF7505517.1"/>
    </source>
</evidence>
<dbReference type="SUPFAM" id="SSF56281">
    <property type="entry name" value="Metallo-hydrolase/oxidoreductase"/>
    <property type="match status" value="2"/>
</dbReference>
<comment type="caution">
    <text evidence="1">The sequence shown here is derived from an EMBL/GenBank/DDBJ whole genome shotgun (WGS) entry which is preliminary data.</text>
</comment>